<evidence type="ECO:0000313" key="8">
    <source>
        <dbReference type="EMBL" id="ACY16485.1"/>
    </source>
</evidence>
<dbReference type="RefSeq" id="WP_012829084.1">
    <property type="nucleotide sequence ID" value="NC_013440.1"/>
</dbReference>
<proteinExistence type="inferred from homology"/>
<keyword evidence="2 4" id="KW-0689">Ribosomal protein</keyword>
<dbReference type="InterPro" id="IPR005749">
    <property type="entry name" value="Ribosomal_uL15_bac-type"/>
</dbReference>
<dbReference type="GO" id="GO:0019843">
    <property type="term" value="F:rRNA binding"/>
    <property type="evidence" value="ECO:0007669"/>
    <property type="project" value="UniProtKB-UniRule"/>
</dbReference>
<feature type="domain" description="Large ribosomal subunit protein uL15/eL18" evidence="7">
    <location>
        <begin position="80"/>
        <end position="147"/>
    </location>
</feature>
<dbReference type="PANTHER" id="PTHR12934">
    <property type="entry name" value="50S RIBOSOMAL PROTEIN L15"/>
    <property type="match status" value="1"/>
</dbReference>
<dbReference type="GO" id="GO:0003735">
    <property type="term" value="F:structural constituent of ribosome"/>
    <property type="evidence" value="ECO:0007669"/>
    <property type="project" value="InterPro"/>
</dbReference>
<evidence type="ECO:0000256" key="4">
    <source>
        <dbReference type="HAMAP-Rule" id="MF_01341"/>
    </source>
</evidence>
<comment type="similarity">
    <text evidence="1 4 5">Belongs to the universal ribosomal protein uL15 family.</text>
</comment>
<evidence type="ECO:0000313" key="9">
    <source>
        <dbReference type="Proteomes" id="UP000001880"/>
    </source>
</evidence>
<protein>
    <recommendedName>
        <fullName evidence="4">Large ribosomal subunit protein uL15</fullName>
    </recommendedName>
</protein>
<keyword evidence="3 4" id="KW-0687">Ribonucleoprotein</keyword>
<keyword evidence="9" id="KW-1185">Reference proteome</keyword>
<dbReference type="EMBL" id="CP001804">
    <property type="protein sequence ID" value="ACY16485.1"/>
    <property type="molecule type" value="Genomic_DNA"/>
</dbReference>
<dbReference type="eggNOG" id="COG0200">
    <property type="taxonomic scope" value="Bacteria"/>
</dbReference>
<evidence type="ECO:0000256" key="3">
    <source>
        <dbReference type="ARBA" id="ARBA00023274"/>
    </source>
</evidence>
<dbReference type="HOGENOM" id="CLU_055188_4_2_7"/>
<evidence type="ECO:0000259" key="7">
    <source>
        <dbReference type="Pfam" id="PF00828"/>
    </source>
</evidence>
<evidence type="ECO:0000256" key="2">
    <source>
        <dbReference type="ARBA" id="ARBA00022980"/>
    </source>
</evidence>
<dbReference type="Pfam" id="PF00828">
    <property type="entry name" value="Ribosomal_L27A"/>
    <property type="match status" value="1"/>
</dbReference>
<keyword evidence="4" id="KW-0694">RNA-binding</keyword>
<dbReference type="PANTHER" id="PTHR12934:SF11">
    <property type="entry name" value="LARGE RIBOSOMAL SUBUNIT PROTEIN UL15M"/>
    <property type="match status" value="1"/>
</dbReference>
<feature type="compositionally biased region" description="Gly residues" evidence="6">
    <location>
        <begin position="23"/>
        <end position="37"/>
    </location>
</feature>
<evidence type="ECO:0000256" key="6">
    <source>
        <dbReference type="SAM" id="MobiDB-lite"/>
    </source>
</evidence>
<dbReference type="InterPro" id="IPR021131">
    <property type="entry name" value="Ribosomal_uL15/eL18"/>
</dbReference>
<dbReference type="Gene3D" id="3.100.10.10">
    <property type="match status" value="1"/>
</dbReference>
<feature type="region of interest" description="Disordered" evidence="6">
    <location>
        <begin position="1"/>
        <end position="45"/>
    </location>
</feature>
<dbReference type="HAMAP" id="MF_01341">
    <property type="entry name" value="Ribosomal_uL15"/>
    <property type="match status" value="1"/>
</dbReference>
<accession>D0LIA6</accession>
<dbReference type="InterPro" id="IPR030878">
    <property type="entry name" value="Ribosomal_uL15"/>
</dbReference>
<comment type="subunit">
    <text evidence="4">Part of the 50S ribosomal subunit.</text>
</comment>
<name>D0LIA6_HALO1</name>
<dbReference type="STRING" id="502025.Hoch_3986"/>
<reference evidence="8 9" key="1">
    <citation type="journal article" date="2010" name="Stand. Genomic Sci.">
        <title>Complete genome sequence of Haliangium ochraceum type strain (SMP-2).</title>
        <authorList>
            <consortium name="US DOE Joint Genome Institute (JGI-PGF)"/>
            <person name="Ivanova N."/>
            <person name="Daum C."/>
            <person name="Lang E."/>
            <person name="Abt B."/>
            <person name="Kopitz M."/>
            <person name="Saunders E."/>
            <person name="Lapidus A."/>
            <person name="Lucas S."/>
            <person name="Glavina Del Rio T."/>
            <person name="Nolan M."/>
            <person name="Tice H."/>
            <person name="Copeland A."/>
            <person name="Cheng J.F."/>
            <person name="Chen F."/>
            <person name="Bruce D."/>
            <person name="Goodwin L."/>
            <person name="Pitluck S."/>
            <person name="Mavromatis K."/>
            <person name="Pati A."/>
            <person name="Mikhailova N."/>
            <person name="Chen A."/>
            <person name="Palaniappan K."/>
            <person name="Land M."/>
            <person name="Hauser L."/>
            <person name="Chang Y.J."/>
            <person name="Jeffries C.D."/>
            <person name="Detter J.C."/>
            <person name="Brettin T."/>
            <person name="Rohde M."/>
            <person name="Goker M."/>
            <person name="Bristow J."/>
            <person name="Markowitz V."/>
            <person name="Eisen J.A."/>
            <person name="Hugenholtz P."/>
            <person name="Kyrpides N.C."/>
            <person name="Klenk H.P."/>
        </authorList>
    </citation>
    <scope>NUCLEOTIDE SEQUENCE [LARGE SCALE GENOMIC DNA]</scope>
    <source>
        <strain evidence="9">DSM 14365 / CIP 107738 / JCM 11303 / AJ 13395 / SMP-2</strain>
    </source>
</reference>
<dbReference type="InterPro" id="IPR036227">
    <property type="entry name" value="Ribosomal_uL15/eL18_sf"/>
</dbReference>
<dbReference type="GO" id="GO:0022625">
    <property type="term" value="C:cytosolic large ribosomal subunit"/>
    <property type="evidence" value="ECO:0007669"/>
    <property type="project" value="TreeGrafter"/>
</dbReference>
<comment type="function">
    <text evidence="4">Binds to the 23S rRNA.</text>
</comment>
<organism evidence="8 9">
    <name type="scientific">Haliangium ochraceum (strain DSM 14365 / JCM 11303 / SMP-2)</name>
    <dbReference type="NCBI Taxonomy" id="502025"/>
    <lineage>
        <taxon>Bacteria</taxon>
        <taxon>Pseudomonadati</taxon>
        <taxon>Myxococcota</taxon>
        <taxon>Polyangia</taxon>
        <taxon>Haliangiales</taxon>
        <taxon>Kofleriaceae</taxon>
        <taxon>Haliangium</taxon>
    </lineage>
</organism>
<dbReference type="GO" id="GO:0006412">
    <property type="term" value="P:translation"/>
    <property type="evidence" value="ECO:0007669"/>
    <property type="project" value="UniProtKB-UniRule"/>
</dbReference>
<dbReference type="SUPFAM" id="SSF52080">
    <property type="entry name" value="Ribosomal proteins L15p and L18e"/>
    <property type="match status" value="1"/>
</dbReference>
<dbReference type="AlphaFoldDB" id="D0LIA6"/>
<dbReference type="OrthoDB" id="9810293at2"/>
<evidence type="ECO:0000256" key="5">
    <source>
        <dbReference type="RuleBase" id="RU003888"/>
    </source>
</evidence>
<dbReference type="InterPro" id="IPR001196">
    <property type="entry name" value="Ribosomal_uL15_CS"/>
</dbReference>
<feature type="region of interest" description="Disordered" evidence="6">
    <location>
        <begin position="154"/>
        <end position="176"/>
    </location>
</feature>
<dbReference type="KEGG" id="hoh:Hoch_3986"/>
<sequence length="176" mass="18204">MGTTLHTLAPNPGATRKRKRVGRGPGSGRGKTAGRGQKGQKARAGHHGAIVGFEGGQMPMQRRLPKRGFSNPFRVEAHAVNLDAIAARFSEGTVDIDAMRKAGLVPKKAQVVKVLANGDIDKPLTIQAHRFSKSAAAKVEAAGGKAEIVGLDGTVKPATHDTSAASAGAQDDTAND</sequence>
<keyword evidence="4" id="KW-0699">rRNA-binding</keyword>
<gene>
    <name evidence="4" type="primary">rplO</name>
    <name evidence="8" type="ordered locus">Hoch_3986</name>
</gene>
<evidence type="ECO:0000256" key="1">
    <source>
        <dbReference type="ARBA" id="ARBA00007320"/>
    </source>
</evidence>
<dbReference type="PROSITE" id="PS00475">
    <property type="entry name" value="RIBOSOMAL_L15"/>
    <property type="match status" value="1"/>
</dbReference>
<dbReference type="NCBIfam" id="TIGR01071">
    <property type="entry name" value="rplO_bact"/>
    <property type="match status" value="1"/>
</dbReference>
<dbReference type="Proteomes" id="UP000001880">
    <property type="component" value="Chromosome"/>
</dbReference>